<feature type="compositionally biased region" description="Basic and acidic residues" evidence="1">
    <location>
        <begin position="642"/>
        <end position="666"/>
    </location>
</feature>
<feature type="compositionally biased region" description="Pro residues" evidence="1">
    <location>
        <begin position="1325"/>
        <end position="1338"/>
    </location>
</feature>
<feature type="region of interest" description="Disordered" evidence="1">
    <location>
        <begin position="1538"/>
        <end position="1589"/>
    </location>
</feature>
<feature type="compositionally biased region" description="Low complexity" evidence="1">
    <location>
        <begin position="319"/>
        <end position="330"/>
    </location>
</feature>
<feature type="region of interest" description="Disordered" evidence="1">
    <location>
        <begin position="1269"/>
        <end position="1348"/>
    </location>
</feature>
<feature type="compositionally biased region" description="Low complexity" evidence="1">
    <location>
        <begin position="137"/>
        <end position="151"/>
    </location>
</feature>
<accession>A0A9W8ADC4</accession>
<feature type="compositionally biased region" description="Basic residues" evidence="1">
    <location>
        <begin position="1133"/>
        <end position="1159"/>
    </location>
</feature>
<feature type="region of interest" description="Disordered" evidence="1">
    <location>
        <begin position="135"/>
        <end position="217"/>
    </location>
</feature>
<comment type="caution">
    <text evidence="2">The sequence shown here is derived from an EMBL/GenBank/DDBJ whole genome shotgun (WGS) entry which is preliminary data.</text>
</comment>
<feature type="compositionally biased region" description="Polar residues" evidence="1">
    <location>
        <begin position="1568"/>
        <end position="1589"/>
    </location>
</feature>
<feature type="compositionally biased region" description="Pro residues" evidence="1">
    <location>
        <begin position="72"/>
        <end position="85"/>
    </location>
</feature>
<feature type="compositionally biased region" description="Low complexity" evidence="1">
    <location>
        <begin position="582"/>
        <end position="599"/>
    </location>
</feature>
<feature type="region of interest" description="Disordered" evidence="1">
    <location>
        <begin position="1058"/>
        <end position="1204"/>
    </location>
</feature>
<proteinExistence type="predicted"/>
<feature type="compositionally biased region" description="Polar residues" evidence="1">
    <location>
        <begin position="400"/>
        <end position="422"/>
    </location>
</feature>
<keyword evidence="3" id="KW-1185">Reference proteome</keyword>
<feature type="region of interest" description="Disordered" evidence="1">
    <location>
        <begin position="706"/>
        <end position="730"/>
    </location>
</feature>
<protein>
    <submittedName>
        <fullName evidence="2">Uncharacterized protein</fullName>
    </submittedName>
</protein>
<feature type="region of interest" description="Disordered" evidence="1">
    <location>
        <begin position="249"/>
        <end position="291"/>
    </location>
</feature>
<feature type="region of interest" description="Disordered" evidence="1">
    <location>
        <begin position="900"/>
        <end position="971"/>
    </location>
</feature>
<feature type="compositionally biased region" description="Acidic residues" evidence="1">
    <location>
        <begin position="1077"/>
        <end position="1090"/>
    </location>
</feature>
<feature type="compositionally biased region" description="Pro residues" evidence="1">
    <location>
        <begin position="177"/>
        <end position="189"/>
    </location>
</feature>
<evidence type="ECO:0000256" key="1">
    <source>
        <dbReference type="SAM" id="MobiDB-lite"/>
    </source>
</evidence>
<gene>
    <name evidence="2" type="ORF">IWQ60_006274</name>
</gene>
<feature type="region of interest" description="Disordered" evidence="1">
    <location>
        <begin position="986"/>
        <end position="1021"/>
    </location>
</feature>
<feature type="compositionally biased region" description="Low complexity" evidence="1">
    <location>
        <begin position="1459"/>
        <end position="1469"/>
    </location>
</feature>
<feature type="region of interest" description="Disordered" evidence="1">
    <location>
        <begin position="807"/>
        <end position="864"/>
    </location>
</feature>
<feature type="compositionally biased region" description="Acidic residues" evidence="1">
    <location>
        <begin position="1181"/>
        <end position="1192"/>
    </location>
</feature>
<feature type="region of interest" description="Disordered" evidence="1">
    <location>
        <begin position="1"/>
        <end position="85"/>
    </location>
</feature>
<reference evidence="2" key="1">
    <citation type="submission" date="2022-07" db="EMBL/GenBank/DDBJ databases">
        <title>Phylogenomic reconstructions and comparative analyses of Kickxellomycotina fungi.</title>
        <authorList>
            <person name="Reynolds N.K."/>
            <person name="Stajich J.E."/>
            <person name="Barry K."/>
            <person name="Grigoriev I.V."/>
            <person name="Crous P."/>
            <person name="Smith M.E."/>
        </authorList>
    </citation>
    <scope>NUCLEOTIDE SEQUENCE</scope>
    <source>
        <strain evidence="2">RSA 861</strain>
    </source>
</reference>
<feature type="region of interest" description="Disordered" evidence="1">
    <location>
        <begin position="304"/>
        <end position="344"/>
    </location>
</feature>
<feature type="compositionally biased region" description="Low complexity" evidence="1">
    <location>
        <begin position="1269"/>
        <end position="1283"/>
    </location>
</feature>
<feature type="compositionally biased region" description="Polar residues" evidence="1">
    <location>
        <begin position="7"/>
        <end position="20"/>
    </location>
</feature>
<organism evidence="2 3">
    <name type="scientific">Tieghemiomyces parasiticus</name>
    <dbReference type="NCBI Taxonomy" id="78921"/>
    <lineage>
        <taxon>Eukaryota</taxon>
        <taxon>Fungi</taxon>
        <taxon>Fungi incertae sedis</taxon>
        <taxon>Zoopagomycota</taxon>
        <taxon>Kickxellomycotina</taxon>
        <taxon>Dimargaritomycetes</taxon>
        <taxon>Dimargaritales</taxon>
        <taxon>Dimargaritaceae</taxon>
        <taxon>Tieghemiomyces</taxon>
    </lineage>
</organism>
<dbReference type="EMBL" id="JANBPT010000371">
    <property type="protein sequence ID" value="KAJ1922826.1"/>
    <property type="molecule type" value="Genomic_DNA"/>
</dbReference>
<feature type="compositionally biased region" description="Low complexity" evidence="1">
    <location>
        <begin position="1290"/>
        <end position="1304"/>
    </location>
</feature>
<sequence>MFFLKKFNQSSTNVSQSTDGDSGPRKGRRSGFASNLRVNTQDRPRRSQAPGGLRSPMSSSASNGTASSVGGPSPPHSPTFAAPPVPTVSLQRQYISPLASLTRATTEPLVHVQAHTTTTSSLPLVSAASTAHFDPISTSSTPQTPPALAASVSSTTSPHLPIPSRATQAAPSSEPTFRPPPAMSTPPSAPTTSTVSTLPPPPRARTEPMPSTRLHATMPRTNLSVRAELTTSQFLGDLLGGWDSGGGDCSSPLASSSADRSSPLPQPSATTTLATVPPTAPTSSSPPQGSSLNEFERWALTVESGKQPQVPAGLPTPPSLASTSSTSSSPRLPPLTGGPGGRIVSRLTSAIPTTLDPKAPVRTQSSVLAAMQNRQVVPSTDSLPLAALAQAAPPRPLLSFDTTSDSARPSGSSMALSRMTSEPTDDESTRRSSRSSMSKPKAPGWLGGILGKGGRKHRTAAADVAPPPEPVLKLDLGSDEPLTDLVSDVFAVRPPSIAEEDDIDNALLDPTSALSKFLAINANPLTSGGTSFRELPSGQMQAISALTELMQQAGQNVPPPPVSGKKGRRAVATSDVEDSETSESQSDCSYTSSSGSEYTSDSDDSYDEEASARRRRRRLRKANAAKDPKKSKGVSWQLPDEEAGRAKRDAEASKAKPPLDEAKLRDQERQRALLQRMLGRHRNEIQQGHGAIHKWMVNCGINPEAVLRDTANPRPPKETSAAPAPAPARPVQRFTAHSNLSGPNLSQLNGGYGPYAGLGPRGYAAHPVPPVPYTAHPSHWTPNGAALMTPVPPPRAATSHGFYHHPQEALSSPAFTPPPPGSSSGGSSVRGSHTHVSPFISRPGTPVLHPAHPVPPLPTIHSSSRLASPEPILAAALVSSPATNVVSVDIHQPADALEAVSSAKPSETPESHVKAQAADTKADTNATVEEPEYTKDAEETYPVVPPPEKVDDTDSSDSYTLDSDASESERRYVSFRKKASHLTRPIAIETEESAATRSSEDSTGGATAGSSGGRRRFKTNFKPNAKRDLKAVYANTFNAVGTPIALPKLILARRQQEKEEEERLRQMEATIAALVSSEEEEESGDNDDAEKDGAAKVQIGDADGASRHYDSSSESGTSDSSDEDDSDSDASSHRHHRRRSHHGRHRRSYRKSRSGRHRRGDSSDEDDTDSTSDSTGRNSSDDDDRSSGEEDVATNHHAGPPFPAAGQPQMYYGYPSYPHAGFYPGYMPYAAPPPNAAAAAAGGGLMASPMGYYMYPPNCYPYGVSPNPQAPAAAATTPTTSKPLTPPSAPATSIQRNPPTKATSPTPPTAPVSKPSRLNRLFSKPKPPAQPVPSPPTTPSESTPSTVPQSAAGMMVSMAAMPTFYQPYPGGYMYAAPPGANSTTAGMMLASPPGTPALGQTMMYAPPPSPGHPTTGTSSMASGAIMTPMPLSSANYAFSSLPPPSPRSPAVMSHGHADTTSPSAANNSYAPPPPPPSTPGGRSTAMAIAAPSSYLASLHASQTTGSAYGGMTKGVPNANALGVQMAHPSSAYYHQYQHHQHPQQHPVTSSATYAYATSPYGQIPPHNRGNQYPPTTSPAGGSYQPPRSS</sequence>
<feature type="compositionally biased region" description="Low complexity" evidence="1">
    <location>
        <begin position="993"/>
        <end position="1005"/>
    </location>
</feature>
<feature type="compositionally biased region" description="Polar residues" evidence="1">
    <location>
        <begin position="165"/>
        <end position="174"/>
    </location>
</feature>
<feature type="compositionally biased region" description="Low complexity" evidence="1">
    <location>
        <begin position="55"/>
        <end position="71"/>
    </location>
</feature>
<feature type="region of interest" description="Disordered" evidence="1">
    <location>
        <begin position="396"/>
        <end position="468"/>
    </location>
</feature>
<dbReference type="Proteomes" id="UP001150569">
    <property type="component" value="Unassembled WGS sequence"/>
</dbReference>
<evidence type="ECO:0000313" key="3">
    <source>
        <dbReference type="Proteomes" id="UP001150569"/>
    </source>
</evidence>
<feature type="compositionally biased region" description="Basic residues" evidence="1">
    <location>
        <begin position="613"/>
        <end position="623"/>
    </location>
</feature>
<feature type="compositionally biased region" description="Low complexity" evidence="1">
    <location>
        <begin position="1339"/>
        <end position="1348"/>
    </location>
</feature>
<feature type="region of interest" description="Disordered" evidence="1">
    <location>
        <begin position="553"/>
        <end position="666"/>
    </location>
</feature>
<evidence type="ECO:0000313" key="2">
    <source>
        <dbReference type="EMBL" id="KAJ1922826.1"/>
    </source>
</evidence>
<dbReference type="OrthoDB" id="5600591at2759"/>
<name>A0A9W8ADC4_9FUNG</name>
<feature type="compositionally biased region" description="Acidic residues" evidence="1">
    <location>
        <begin position="600"/>
        <end position="609"/>
    </location>
</feature>
<feature type="region of interest" description="Disordered" evidence="1">
    <location>
        <begin position="1438"/>
        <end position="1484"/>
    </location>
</feature>